<dbReference type="GO" id="GO:0006020">
    <property type="term" value="P:inositol metabolic process"/>
    <property type="evidence" value="ECO:0007669"/>
    <property type="project" value="TreeGrafter"/>
</dbReference>
<evidence type="ECO:0000313" key="10">
    <source>
        <dbReference type="Proteomes" id="UP000214747"/>
    </source>
</evidence>
<keyword evidence="6 7" id="KW-0460">Magnesium</keyword>
<dbReference type="EMBL" id="NJGV01000004">
    <property type="protein sequence ID" value="OWY35811.1"/>
    <property type="molecule type" value="Genomic_DNA"/>
</dbReference>
<dbReference type="RefSeq" id="WP_006712869.1">
    <property type="nucleotide sequence ID" value="NZ_JARJFG010000015.1"/>
</dbReference>
<name>A0A225SX69_9BURK</name>
<dbReference type="GO" id="GO:0046872">
    <property type="term" value="F:metal ion binding"/>
    <property type="evidence" value="ECO:0007669"/>
    <property type="project" value="UniProtKB-KW"/>
</dbReference>
<comment type="similarity">
    <text evidence="3 8">Belongs to the inositol monophosphatase superfamily.</text>
</comment>
<dbReference type="Proteomes" id="UP000214747">
    <property type="component" value="Unassembled WGS sequence"/>
</dbReference>
<evidence type="ECO:0000256" key="4">
    <source>
        <dbReference type="ARBA" id="ARBA00022723"/>
    </source>
</evidence>
<dbReference type="PRINTS" id="PR01959">
    <property type="entry name" value="SBIMPHPHTASE"/>
</dbReference>
<evidence type="ECO:0000256" key="1">
    <source>
        <dbReference type="ARBA" id="ARBA00001033"/>
    </source>
</evidence>
<keyword evidence="5 8" id="KW-0378">Hydrolase</keyword>
<evidence type="ECO:0000256" key="8">
    <source>
        <dbReference type="RuleBase" id="RU364068"/>
    </source>
</evidence>
<feature type="binding site" evidence="7">
    <location>
        <position position="90"/>
    </location>
    <ligand>
        <name>Mg(2+)</name>
        <dbReference type="ChEBI" id="CHEBI:18420"/>
        <label>2</label>
    </ligand>
</feature>
<dbReference type="InterPro" id="IPR020583">
    <property type="entry name" value="Inositol_monoP_metal-BS"/>
</dbReference>
<dbReference type="GO" id="GO:0046854">
    <property type="term" value="P:phosphatidylinositol phosphate biosynthetic process"/>
    <property type="evidence" value="ECO:0007669"/>
    <property type="project" value="InterPro"/>
</dbReference>
<dbReference type="Pfam" id="PF00459">
    <property type="entry name" value="Inositol_P"/>
    <property type="match status" value="1"/>
</dbReference>
<evidence type="ECO:0000256" key="3">
    <source>
        <dbReference type="ARBA" id="ARBA00009759"/>
    </source>
</evidence>
<feature type="binding site" evidence="7">
    <location>
        <position position="69"/>
    </location>
    <ligand>
        <name>Mg(2+)</name>
        <dbReference type="ChEBI" id="CHEBI:18420"/>
        <label>1</label>
        <note>catalytic</note>
    </ligand>
</feature>
<keyword evidence="10" id="KW-1185">Reference proteome</keyword>
<dbReference type="Gene3D" id="3.30.540.10">
    <property type="entry name" value="Fructose-1,6-Bisphosphatase, subunit A, domain 1"/>
    <property type="match status" value="1"/>
</dbReference>
<dbReference type="EC" id="3.1.3.25" evidence="8"/>
<dbReference type="PROSITE" id="PS00629">
    <property type="entry name" value="IMP_1"/>
    <property type="match status" value="1"/>
</dbReference>
<comment type="catalytic activity">
    <reaction evidence="1 8">
        <text>a myo-inositol phosphate + H2O = myo-inositol + phosphate</text>
        <dbReference type="Rhea" id="RHEA:24056"/>
        <dbReference type="ChEBI" id="CHEBI:15377"/>
        <dbReference type="ChEBI" id="CHEBI:17268"/>
        <dbReference type="ChEBI" id="CHEBI:43474"/>
        <dbReference type="ChEBI" id="CHEBI:84139"/>
        <dbReference type="EC" id="3.1.3.25"/>
    </reaction>
</comment>
<accession>A0A225SX69</accession>
<dbReference type="PANTHER" id="PTHR20854:SF4">
    <property type="entry name" value="INOSITOL-1-MONOPHOSPHATASE-RELATED"/>
    <property type="match status" value="1"/>
</dbReference>
<gene>
    <name evidence="9" type="ORF">CEJ45_05240</name>
</gene>
<evidence type="ECO:0000256" key="5">
    <source>
        <dbReference type="ARBA" id="ARBA00022801"/>
    </source>
</evidence>
<dbReference type="FunFam" id="3.30.540.10:FF:000003">
    <property type="entry name" value="Inositol-1-monophosphatase"/>
    <property type="match status" value="1"/>
</dbReference>
<proteinExistence type="inferred from homology"/>
<comment type="caution">
    <text evidence="9">The sequence shown here is derived from an EMBL/GenBank/DDBJ whole genome shotgun (WGS) entry which is preliminary data.</text>
</comment>
<feature type="binding site" evidence="7">
    <location>
        <position position="216"/>
    </location>
    <ligand>
        <name>Mg(2+)</name>
        <dbReference type="ChEBI" id="CHEBI:18420"/>
        <label>1</label>
        <note>catalytic</note>
    </ligand>
</feature>
<dbReference type="InterPro" id="IPR020550">
    <property type="entry name" value="Inositol_monophosphatase_CS"/>
</dbReference>
<dbReference type="PRINTS" id="PR00377">
    <property type="entry name" value="IMPHPHTASES"/>
</dbReference>
<dbReference type="CDD" id="cd01639">
    <property type="entry name" value="IMPase"/>
    <property type="match status" value="1"/>
</dbReference>
<evidence type="ECO:0000313" key="9">
    <source>
        <dbReference type="EMBL" id="OWY35811.1"/>
    </source>
</evidence>
<dbReference type="PROSITE" id="PS00630">
    <property type="entry name" value="IMP_2"/>
    <property type="match status" value="1"/>
</dbReference>
<reference evidence="9 10" key="1">
    <citation type="journal article" date="2010" name="Int. J. Syst. Evol. Microbiol.">
        <title>Reclassification of Herbaspirillum putei as a later heterotypic synonym of Herbaspirillum huttiense, with the description of H. huttiense subsp. huttiense subsp. nov. and H. huttiense subsp. putei subsp. nov., comb. nov., and description of Herbaspirillum aquaticum sp. nov.</title>
        <authorList>
            <person name="Dobritsa A.P."/>
            <person name="Reddy M.C."/>
            <person name="Samadpour M."/>
        </authorList>
    </citation>
    <scope>NUCLEOTIDE SEQUENCE [LARGE SCALE GENOMIC DNA]</scope>
    <source>
        <strain evidence="9 10">IEH 4430</strain>
    </source>
</reference>
<dbReference type="InterPro" id="IPR000760">
    <property type="entry name" value="Inositol_monophosphatase-like"/>
</dbReference>
<evidence type="ECO:0000256" key="7">
    <source>
        <dbReference type="PIRSR" id="PIRSR600760-2"/>
    </source>
</evidence>
<dbReference type="SUPFAM" id="SSF56655">
    <property type="entry name" value="Carbohydrate phosphatase"/>
    <property type="match status" value="1"/>
</dbReference>
<dbReference type="AlphaFoldDB" id="A0A225SX69"/>
<evidence type="ECO:0000256" key="2">
    <source>
        <dbReference type="ARBA" id="ARBA00001946"/>
    </source>
</evidence>
<dbReference type="InterPro" id="IPR022337">
    <property type="entry name" value="Inositol_monophosphatase_SuhB"/>
</dbReference>
<organism evidence="9 10">
    <name type="scientific">Herbaspirillum aquaticum</name>
    <dbReference type="NCBI Taxonomy" id="568783"/>
    <lineage>
        <taxon>Bacteria</taxon>
        <taxon>Pseudomonadati</taxon>
        <taxon>Pseudomonadota</taxon>
        <taxon>Betaproteobacteria</taxon>
        <taxon>Burkholderiales</taxon>
        <taxon>Oxalobacteraceae</taxon>
        <taxon>Herbaspirillum</taxon>
    </lineage>
</organism>
<dbReference type="PANTHER" id="PTHR20854">
    <property type="entry name" value="INOSITOL MONOPHOSPHATASE"/>
    <property type="match status" value="1"/>
</dbReference>
<dbReference type="GO" id="GO:0008934">
    <property type="term" value="F:inositol monophosphate 1-phosphatase activity"/>
    <property type="evidence" value="ECO:0007669"/>
    <property type="project" value="InterPro"/>
</dbReference>
<evidence type="ECO:0000256" key="6">
    <source>
        <dbReference type="ARBA" id="ARBA00022842"/>
    </source>
</evidence>
<dbReference type="GO" id="GO:0007165">
    <property type="term" value="P:signal transduction"/>
    <property type="evidence" value="ECO:0007669"/>
    <property type="project" value="TreeGrafter"/>
</dbReference>
<sequence>MIIPPMLNTAIKAARRAATIINRASFDVSLLKVSKKSHNDFVTEVDKAAEDAIIDVLKNAYPDHAILAEESGASDNLHDENENVWIIDPLDGTTNFIHGFPQYCVSIALQQRGIITQAVVYDPTRNDLFTASKGAGAYLNEKRIRVGKRDKIADALIGTGFPFRDLDGLNEYVTMFKVMTEHSAGLRRPGAAALDLAYVAAGRLDGFFEKGLKPWDIAAGSLLVTEAGGIVGTFKGDSDYLYKGDVIAGSPKIFAQQVNLLSEFA</sequence>
<feature type="binding site" evidence="7">
    <location>
        <position position="91"/>
    </location>
    <ligand>
        <name>Mg(2+)</name>
        <dbReference type="ChEBI" id="CHEBI:18420"/>
        <label>1</label>
        <note>catalytic</note>
    </ligand>
</feature>
<feature type="binding site" evidence="7">
    <location>
        <position position="88"/>
    </location>
    <ligand>
        <name>Mg(2+)</name>
        <dbReference type="ChEBI" id="CHEBI:18420"/>
        <label>1</label>
        <note>catalytic</note>
    </ligand>
</feature>
<dbReference type="Gene3D" id="3.40.190.80">
    <property type="match status" value="1"/>
</dbReference>
<dbReference type="InterPro" id="IPR033942">
    <property type="entry name" value="IMPase"/>
</dbReference>
<keyword evidence="4 7" id="KW-0479">Metal-binding</keyword>
<comment type="cofactor">
    <cofactor evidence="2 7 8">
        <name>Mg(2+)</name>
        <dbReference type="ChEBI" id="CHEBI:18420"/>
    </cofactor>
</comment>
<protein>
    <recommendedName>
        <fullName evidence="8">Inositol-1-monophosphatase</fullName>
        <ecNumber evidence="8">3.1.3.25</ecNumber>
    </recommendedName>
</protein>